<evidence type="ECO:0000259" key="5">
    <source>
        <dbReference type="PROSITE" id="PS50112"/>
    </source>
</evidence>
<dbReference type="InterPro" id="IPR000014">
    <property type="entry name" value="PAS"/>
</dbReference>
<dbReference type="Gene3D" id="3.30.450.20">
    <property type="entry name" value="PAS domain"/>
    <property type="match status" value="2"/>
</dbReference>
<evidence type="ECO:0000256" key="3">
    <source>
        <dbReference type="ARBA" id="ARBA00022991"/>
    </source>
</evidence>
<dbReference type="VEuPathDB" id="FungiDB:SeMB42_g07764"/>
<proteinExistence type="predicted"/>
<evidence type="ECO:0000313" key="6">
    <source>
        <dbReference type="EMBL" id="TPX49692.1"/>
    </source>
</evidence>
<evidence type="ECO:0000256" key="1">
    <source>
        <dbReference type="ARBA" id="ARBA00022630"/>
    </source>
</evidence>
<dbReference type="Pfam" id="PF08447">
    <property type="entry name" value="PAS_3"/>
    <property type="match status" value="1"/>
</dbReference>
<dbReference type="PANTHER" id="PTHR47429:SF7">
    <property type="entry name" value="GATA-FACTOR"/>
    <property type="match status" value="1"/>
</dbReference>
<feature type="compositionally biased region" description="Low complexity" evidence="4">
    <location>
        <begin position="422"/>
        <end position="432"/>
    </location>
</feature>
<name>A0A507DDD1_9FUNG</name>
<organism evidence="6 7">
    <name type="scientific">Synchytrium endobioticum</name>
    <dbReference type="NCBI Taxonomy" id="286115"/>
    <lineage>
        <taxon>Eukaryota</taxon>
        <taxon>Fungi</taxon>
        <taxon>Fungi incertae sedis</taxon>
        <taxon>Chytridiomycota</taxon>
        <taxon>Chytridiomycota incertae sedis</taxon>
        <taxon>Chytridiomycetes</taxon>
        <taxon>Synchytriales</taxon>
        <taxon>Synchytriaceae</taxon>
        <taxon>Synchytrium</taxon>
    </lineage>
</organism>
<dbReference type="PANTHER" id="PTHR47429">
    <property type="entry name" value="PROTEIN TWIN LOV 1"/>
    <property type="match status" value="1"/>
</dbReference>
<evidence type="ECO:0000256" key="4">
    <source>
        <dbReference type="SAM" id="MobiDB-lite"/>
    </source>
</evidence>
<dbReference type="InterPro" id="IPR035965">
    <property type="entry name" value="PAS-like_dom_sf"/>
</dbReference>
<feature type="domain" description="PAS" evidence="5">
    <location>
        <begin position="138"/>
        <end position="183"/>
    </location>
</feature>
<comment type="caution">
    <text evidence="6">The sequence shown here is derived from an EMBL/GenBank/DDBJ whole genome shotgun (WGS) entry which is preliminary data.</text>
</comment>
<dbReference type="AlphaFoldDB" id="A0A507DDD1"/>
<keyword evidence="1" id="KW-0285">Flavoprotein</keyword>
<protein>
    <recommendedName>
        <fullName evidence="5">PAS domain-containing protein</fullName>
    </recommendedName>
</protein>
<dbReference type="Proteomes" id="UP000320475">
    <property type="component" value="Unassembled WGS sequence"/>
</dbReference>
<dbReference type="SMART" id="SM00091">
    <property type="entry name" value="PAS"/>
    <property type="match status" value="2"/>
</dbReference>
<keyword evidence="3" id="KW-0157">Chromophore</keyword>
<evidence type="ECO:0000256" key="2">
    <source>
        <dbReference type="ARBA" id="ARBA00022643"/>
    </source>
</evidence>
<gene>
    <name evidence="6" type="ORF">SeLEV6574_g01337</name>
</gene>
<dbReference type="PROSITE" id="PS50112">
    <property type="entry name" value="PAS"/>
    <property type="match status" value="1"/>
</dbReference>
<sequence>MPPQNQEEILEKLLEQRLSGMEALLTHHHAPPQSRHYNRVDSALMIPDMRPVCQYLNLSSSQPSLLPEMPDTHQSSSSLPAALLQHSPPSSYPPRILNIADGQIGAGMYSTSGIDMISLLAKVVNRPTPIIHLGPVDLSSSFLVVDARKQDMPIVYASESFERLTGYSIQETMGKNCRFLQYLPLSIYFLQEYYIAPDGWVEKGSIRKFVDNSVVHQLKSSIENGQECQYININYKKSGEPFVNLITVVPIEWGRPGEIGYFIGFQVDLMQQSRAILRKLEDGSYVIDFNSKDAALTPISAPVAQALAVPLSIPATLLTPKLSSVATKPVEPNSKSSLSPAIIAAESTMPLIESWSALANAPQADPASLIPNLFADDTSTAFLGDSTSAASDSARNSNFHNDAFNSSSRHHGDFDDSRDASMENNSSSSANDDTIDPEHLSHFNLIQNGPDFIHILSSRGIILFSSPASCKEMFHFEAGELIGRNIDRFCHPGDLISLRRELKSNTTISVMYRFRKRIGGYAWVDVTGHKYEMKNRKRTKCFVLSGRLRCSMIHMMPSRHVERDVTPNLFVDENDERPLVKRVHFPIRSDIRAKLSLEGFFLYISATSSPDILQGLAPSSLYAKSVLDLVDQEDRHRIFEHVHQGALYGLGSELTTHIIPSSILTTTASARPIPVRIHIYPSALTDPCFLFIRISHWNGIKTDIGQSDMQGKGSSVAEFDVMPTSLQFESNQIKRSNRKLMEELAKYGVQLDT</sequence>
<evidence type="ECO:0000313" key="7">
    <source>
        <dbReference type="Proteomes" id="UP000320475"/>
    </source>
</evidence>
<feature type="region of interest" description="Disordered" evidence="4">
    <location>
        <begin position="401"/>
        <end position="434"/>
    </location>
</feature>
<accession>A0A507DDD1</accession>
<dbReference type="OrthoDB" id="447251at2759"/>
<dbReference type="InterPro" id="IPR013655">
    <property type="entry name" value="PAS_fold_3"/>
</dbReference>
<feature type="region of interest" description="Disordered" evidence="4">
    <location>
        <begin position="63"/>
        <end position="87"/>
    </location>
</feature>
<dbReference type="GO" id="GO:0005634">
    <property type="term" value="C:nucleus"/>
    <property type="evidence" value="ECO:0007669"/>
    <property type="project" value="TreeGrafter"/>
</dbReference>
<keyword evidence="2" id="KW-0288">FMN</keyword>
<dbReference type="CDD" id="cd00130">
    <property type="entry name" value="PAS"/>
    <property type="match status" value="2"/>
</dbReference>
<dbReference type="EMBL" id="QEAM01000029">
    <property type="protein sequence ID" value="TPX49692.1"/>
    <property type="molecule type" value="Genomic_DNA"/>
</dbReference>
<reference evidence="6 7" key="1">
    <citation type="journal article" date="2019" name="Sci. Rep.">
        <title>Comparative genomics of chytrid fungi reveal insights into the obligate biotrophic and pathogenic lifestyle of Synchytrium endobioticum.</title>
        <authorList>
            <person name="van de Vossenberg B.T.L.H."/>
            <person name="Warris S."/>
            <person name="Nguyen H.D.T."/>
            <person name="van Gent-Pelzer M.P.E."/>
            <person name="Joly D.L."/>
            <person name="van de Geest H.C."/>
            <person name="Bonants P.J.M."/>
            <person name="Smith D.S."/>
            <person name="Levesque C.A."/>
            <person name="van der Lee T.A.J."/>
        </authorList>
    </citation>
    <scope>NUCLEOTIDE SEQUENCE [LARGE SCALE GENOMIC DNA]</scope>
    <source>
        <strain evidence="6 7">LEV6574</strain>
    </source>
</reference>
<dbReference type="SUPFAM" id="SSF55785">
    <property type="entry name" value="PYP-like sensor domain (PAS domain)"/>
    <property type="match status" value="2"/>
</dbReference>
<feature type="compositionally biased region" description="Basic and acidic residues" evidence="4">
    <location>
        <begin position="410"/>
        <end position="421"/>
    </location>
</feature>
<dbReference type="Pfam" id="PF13426">
    <property type="entry name" value="PAS_9"/>
    <property type="match status" value="1"/>
</dbReference>